<accession>A0A067NNQ9</accession>
<dbReference type="EMBL" id="KL198010">
    <property type="protein sequence ID" value="KDQ25241.1"/>
    <property type="molecule type" value="Genomic_DNA"/>
</dbReference>
<protein>
    <submittedName>
        <fullName evidence="2">Uncharacterized protein</fullName>
    </submittedName>
</protein>
<name>A0A067NNQ9_PLEO1</name>
<keyword evidence="1" id="KW-1133">Transmembrane helix</keyword>
<dbReference type="VEuPathDB" id="FungiDB:PLEOSDRAFT_169321"/>
<keyword evidence="1" id="KW-0472">Membrane</keyword>
<dbReference type="HOGENOM" id="CLU_1402965_0_0_1"/>
<sequence length="194" mass="21736">MSGYHLIFTLKAKENQDHHQAKRHTILTRLFHPLECVINCLRLRYRASDSVKRPRKHHNQFAIAESENGNNPEAYRKERVVETPNQHRTMNRLTSGIFEIFLVLVTAASFNLVMTPPHAAVPKDQLAKQTLTDKTARQQALLQRVIFVGSVSLLHVATLVASFGSAEGHATHTIPNMFIVATAICLACAIPGFH</sequence>
<evidence type="ECO:0000313" key="3">
    <source>
        <dbReference type="Proteomes" id="UP000027073"/>
    </source>
</evidence>
<feature type="transmembrane region" description="Helical" evidence="1">
    <location>
        <begin position="141"/>
        <end position="161"/>
    </location>
</feature>
<feature type="transmembrane region" description="Helical" evidence="1">
    <location>
        <begin position="173"/>
        <end position="193"/>
    </location>
</feature>
<dbReference type="InParanoid" id="A0A067NNQ9"/>
<reference evidence="3" key="1">
    <citation type="journal article" date="2014" name="Proc. Natl. Acad. Sci. U.S.A.">
        <title>Extensive sampling of basidiomycete genomes demonstrates inadequacy of the white-rot/brown-rot paradigm for wood decay fungi.</title>
        <authorList>
            <person name="Riley R."/>
            <person name="Salamov A.A."/>
            <person name="Brown D.W."/>
            <person name="Nagy L.G."/>
            <person name="Floudas D."/>
            <person name="Held B.W."/>
            <person name="Levasseur A."/>
            <person name="Lombard V."/>
            <person name="Morin E."/>
            <person name="Otillar R."/>
            <person name="Lindquist E.A."/>
            <person name="Sun H."/>
            <person name="LaButti K.M."/>
            <person name="Schmutz J."/>
            <person name="Jabbour D."/>
            <person name="Luo H."/>
            <person name="Baker S.E."/>
            <person name="Pisabarro A.G."/>
            <person name="Walton J.D."/>
            <person name="Blanchette R.A."/>
            <person name="Henrissat B."/>
            <person name="Martin F."/>
            <person name="Cullen D."/>
            <person name="Hibbett D.S."/>
            <person name="Grigoriev I.V."/>
        </authorList>
    </citation>
    <scope>NUCLEOTIDE SEQUENCE [LARGE SCALE GENOMIC DNA]</scope>
    <source>
        <strain evidence="3">PC15</strain>
    </source>
</reference>
<dbReference type="Proteomes" id="UP000027073">
    <property type="component" value="Unassembled WGS sequence"/>
</dbReference>
<organism evidence="2 3">
    <name type="scientific">Pleurotus ostreatus (strain PC15)</name>
    <name type="common">Oyster mushroom</name>
    <dbReference type="NCBI Taxonomy" id="1137138"/>
    <lineage>
        <taxon>Eukaryota</taxon>
        <taxon>Fungi</taxon>
        <taxon>Dikarya</taxon>
        <taxon>Basidiomycota</taxon>
        <taxon>Agaricomycotina</taxon>
        <taxon>Agaricomycetes</taxon>
        <taxon>Agaricomycetidae</taxon>
        <taxon>Agaricales</taxon>
        <taxon>Pleurotineae</taxon>
        <taxon>Pleurotaceae</taxon>
        <taxon>Pleurotus</taxon>
    </lineage>
</organism>
<dbReference type="AlphaFoldDB" id="A0A067NNQ9"/>
<feature type="transmembrane region" description="Helical" evidence="1">
    <location>
        <begin position="96"/>
        <end position="114"/>
    </location>
</feature>
<gene>
    <name evidence="2" type="ORF">PLEOSDRAFT_169321</name>
</gene>
<evidence type="ECO:0000313" key="2">
    <source>
        <dbReference type="EMBL" id="KDQ25241.1"/>
    </source>
</evidence>
<proteinExistence type="predicted"/>
<keyword evidence="1" id="KW-0812">Transmembrane</keyword>
<evidence type="ECO:0000256" key="1">
    <source>
        <dbReference type="SAM" id="Phobius"/>
    </source>
</evidence>